<dbReference type="CDD" id="cd00146">
    <property type="entry name" value="PKD"/>
    <property type="match status" value="1"/>
</dbReference>
<dbReference type="Gene3D" id="2.60.40.10">
    <property type="entry name" value="Immunoglobulins"/>
    <property type="match status" value="1"/>
</dbReference>
<dbReference type="InterPro" id="IPR050640">
    <property type="entry name" value="Bact_2-comp_sensor_kinase"/>
</dbReference>
<dbReference type="Pfam" id="PF07495">
    <property type="entry name" value="Y_Y_Y"/>
    <property type="match status" value="1"/>
</dbReference>
<keyword evidence="1" id="KW-0812">Transmembrane</keyword>
<dbReference type="InterPro" id="IPR011110">
    <property type="entry name" value="Reg_prop"/>
</dbReference>
<dbReference type="GO" id="GO:0000155">
    <property type="term" value="F:phosphorelay sensor kinase activity"/>
    <property type="evidence" value="ECO:0007669"/>
    <property type="project" value="InterPro"/>
</dbReference>
<dbReference type="SUPFAM" id="SSF101898">
    <property type="entry name" value="NHL repeat"/>
    <property type="match status" value="1"/>
</dbReference>
<feature type="signal peptide" evidence="2">
    <location>
        <begin position="1"/>
        <end position="21"/>
    </location>
</feature>
<evidence type="ECO:0000256" key="1">
    <source>
        <dbReference type="SAM" id="Phobius"/>
    </source>
</evidence>
<comment type="caution">
    <text evidence="5">The sequence shown here is derived from an EMBL/GenBank/DDBJ whole genome shotgun (WGS) entry which is preliminary data.</text>
</comment>
<dbReference type="Pfam" id="PF07494">
    <property type="entry name" value="Reg_prop"/>
    <property type="match status" value="2"/>
</dbReference>
<evidence type="ECO:0000313" key="5">
    <source>
        <dbReference type="EMBL" id="RYU93776.1"/>
    </source>
</evidence>
<dbReference type="PANTHER" id="PTHR34220">
    <property type="entry name" value="SENSOR HISTIDINE KINASE YPDA"/>
    <property type="match status" value="1"/>
</dbReference>
<dbReference type="InterPro" id="IPR015943">
    <property type="entry name" value="WD40/YVTN_repeat-like_dom_sf"/>
</dbReference>
<dbReference type="GO" id="GO:0016020">
    <property type="term" value="C:membrane"/>
    <property type="evidence" value="ECO:0007669"/>
    <property type="project" value="InterPro"/>
</dbReference>
<dbReference type="InterPro" id="IPR010559">
    <property type="entry name" value="Sig_transdc_His_kin_internal"/>
</dbReference>
<dbReference type="SUPFAM" id="SSF55874">
    <property type="entry name" value="ATPase domain of HSP90 chaperone/DNA topoisomerase II/histidine kinase"/>
    <property type="match status" value="1"/>
</dbReference>
<evidence type="ECO:0000259" key="4">
    <source>
        <dbReference type="Pfam" id="PF07495"/>
    </source>
</evidence>
<gene>
    <name evidence="5" type="ORF">EWM59_20430</name>
</gene>
<feature type="domain" description="Two component regulator three Y" evidence="4">
    <location>
        <begin position="719"/>
        <end position="782"/>
    </location>
</feature>
<dbReference type="Proteomes" id="UP000293162">
    <property type="component" value="Unassembled WGS sequence"/>
</dbReference>
<keyword evidence="2" id="KW-0732">Signal</keyword>
<dbReference type="RefSeq" id="WP_130023106.1">
    <property type="nucleotide sequence ID" value="NZ_SEWF01000037.1"/>
</dbReference>
<dbReference type="PANTHER" id="PTHR34220:SF7">
    <property type="entry name" value="SENSOR HISTIDINE KINASE YPDA"/>
    <property type="match status" value="1"/>
</dbReference>
<evidence type="ECO:0000259" key="3">
    <source>
        <dbReference type="Pfam" id="PF06580"/>
    </source>
</evidence>
<dbReference type="OrthoDB" id="9809670at2"/>
<dbReference type="EMBL" id="SEWF01000037">
    <property type="protein sequence ID" value="RYU93776.1"/>
    <property type="molecule type" value="Genomic_DNA"/>
</dbReference>
<dbReference type="Pfam" id="PF06580">
    <property type="entry name" value="His_kinase"/>
    <property type="match status" value="1"/>
</dbReference>
<sequence>MRLLLLHICLILLLPCSRTSAQLLFNNIEHFDSKNGLSSNEIKAAVQDNDGFLWIATLEGLNRYDGERFFSFTHTKDTNSIISDQISSIIVLPDNKLAIGTADGLTIMDTHKQTFRNIFFARSADLKLLDNNVYDLKSDRKGNLWVLTFSGLHVLDKNFRIVDSYYTPEEEFEKRRLALGFKLYEVEGNQFVIKNIQTNQTSWIDFRKKRIINAVQKFPHLGFLNELNTCKQAPDHTLWVLLRNTNVVYKYFPDTRKIESFQINVKPSLLANDRLGTIYPLDNHTAIIEKQEGKPLLLNLTTKQLSDLSNKPVWTSSMSGNRLPTYMKDREGNIWVSHFDGLYLISKSKQAIITYPNINKAINSLSWSVAPALTFQRMGPDKVFIGTYGNGWFMSDLAKDNMDKFFFGSKQHPEIAVGVSTRLHKKDTLWLATQYGLWWIKMGNYDFGRIKNPTKPMALDSFLVNNQFIDSRGMMWMGVANGNGVVVYDPKTNRFKQYSQKTTPAFPLRMAYSITEDYAGNMWMGTTSGGGLVKWDRKKDTFSVIKMGEKKGFESDAINFMTADKKGNLYIATHIGVFIYDLHKDTFTLYDKFDGLLSNGVEHLLLDKNDILWMGSPQGLNYLNLKTNVMQHLTDVNGLANNNIGAILPFNAAGDTLFIGSDNSFSLLALDNFNIKRNPPKPFITGIKIDNIPFAYNINEPVTINYQQNDITFEYVGLNFNNGSQNRYKYILEGADNTWKDAQNNKYASYTNLPPGTYTFKVTAMSDGLNWSRNVASMTIVITPPWWKTLWFRVGFLLIVSAILYYLYKRQIQDIETREAEKTEVQKQINDLKLTALRSQLNPHFIFNVLNSIQAFILDNNPIEASRYLSKFAKLVRLVLDNSGSQFVSLNKEVELLTYFVQMESLRFSNAFQYSIEVDEEINPTEIQIPSMMIQPHVENAIWHGLMTGRREDNNGKIWIRFKKDTAETLICEIEDNGIGRKAAGTIQQGHKGHVSKGTSLIKNRLELMKLEENYTLNIQTIDLENKEGEGIGTKVVMVLPVKEVEG</sequence>
<protein>
    <recommendedName>
        <fullName evidence="7">Diguanylate cyclase</fullName>
    </recommendedName>
</protein>
<proteinExistence type="predicted"/>
<keyword evidence="1" id="KW-0472">Membrane</keyword>
<dbReference type="AlphaFoldDB" id="A0A4Q5LVM1"/>
<keyword evidence="1" id="KW-1133">Transmembrane helix</keyword>
<dbReference type="InterPro" id="IPR011123">
    <property type="entry name" value="Y_Y_Y"/>
</dbReference>
<evidence type="ECO:0008006" key="7">
    <source>
        <dbReference type="Google" id="ProtNLM"/>
    </source>
</evidence>
<evidence type="ECO:0000313" key="6">
    <source>
        <dbReference type="Proteomes" id="UP000293162"/>
    </source>
</evidence>
<dbReference type="Gene3D" id="2.130.10.10">
    <property type="entry name" value="YVTN repeat-like/Quinoprotein amine dehydrogenase"/>
    <property type="match status" value="3"/>
</dbReference>
<dbReference type="InterPro" id="IPR036890">
    <property type="entry name" value="HATPase_C_sf"/>
</dbReference>
<feature type="chain" id="PRO_5020661786" description="Diguanylate cyclase" evidence="2">
    <location>
        <begin position="22"/>
        <end position="1047"/>
    </location>
</feature>
<dbReference type="SUPFAM" id="SSF63829">
    <property type="entry name" value="Calcium-dependent phosphotriesterase"/>
    <property type="match status" value="1"/>
</dbReference>
<reference evidence="5 6" key="1">
    <citation type="submission" date="2019-02" db="EMBL/GenBank/DDBJ databases">
        <title>Bacterial novel species Emticicia sp. 17J42-9 isolated from soil.</title>
        <authorList>
            <person name="Jung H.-Y."/>
        </authorList>
    </citation>
    <scope>NUCLEOTIDE SEQUENCE [LARGE SCALE GENOMIC DNA]</scope>
    <source>
        <strain evidence="5 6">17J42-9</strain>
    </source>
</reference>
<organism evidence="5 6">
    <name type="scientific">Emticicia agri</name>
    <dbReference type="NCBI Taxonomy" id="2492393"/>
    <lineage>
        <taxon>Bacteria</taxon>
        <taxon>Pseudomonadati</taxon>
        <taxon>Bacteroidota</taxon>
        <taxon>Cytophagia</taxon>
        <taxon>Cytophagales</taxon>
        <taxon>Leadbetterellaceae</taxon>
        <taxon>Emticicia</taxon>
    </lineage>
</organism>
<keyword evidence="6" id="KW-1185">Reference proteome</keyword>
<evidence type="ECO:0000256" key="2">
    <source>
        <dbReference type="SAM" id="SignalP"/>
    </source>
</evidence>
<feature type="domain" description="Signal transduction histidine kinase internal region" evidence="3">
    <location>
        <begin position="833"/>
        <end position="911"/>
    </location>
</feature>
<feature type="transmembrane region" description="Helical" evidence="1">
    <location>
        <begin position="790"/>
        <end position="808"/>
    </location>
</feature>
<dbReference type="Gene3D" id="3.30.565.10">
    <property type="entry name" value="Histidine kinase-like ATPase, C-terminal domain"/>
    <property type="match status" value="1"/>
</dbReference>
<dbReference type="InterPro" id="IPR013783">
    <property type="entry name" value="Ig-like_fold"/>
</dbReference>
<accession>A0A4Q5LVM1</accession>
<name>A0A4Q5LVM1_9BACT</name>